<keyword evidence="6" id="KW-1185">Reference proteome</keyword>
<keyword evidence="4" id="KW-0046">Antibiotic resistance</keyword>
<protein>
    <recommendedName>
        <fullName evidence="4">Aminoglycoside N(3)-acetyltransferase</fullName>
        <ecNumber evidence="4">2.3.1.-</ecNumber>
    </recommendedName>
</protein>
<name>A0A6G7WHS5_9LACT</name>
<gene>
    <name evidence="5" type="ORF">G7058_06975</name>
</gene>
<dbReference type="GeneID" id="94553021"/>
<comment type="catalytic activity">
    <reaction evidence="4">
        <text>a 2-deoxystreptamine antibiotic + acetyl-CoA = an N(3)-acetyl-2-deoxystreptamine antibiotic + CoA + H(+)</text>
        <dbReference type="Rhea" id="RHEA:12665"/>
        <dbReference type="ChEBI" id="CHEBI:15378"/>
        <dbReference type="ChEBI" id="CHEBI:57287"/>
        <dbReference type="ChEBI" id="CHEBI:57288"/>
        <dbReference type="ChEBI" id="CHEBI:57921"/>
        <dbReference type="ChEBI" id="CHEBI:77452"/>
        <dbReference type="EC" id="2.3.1.81"/>
    </reaction>
</comment>
<evidence type="ECO:0000313" key="5">
    <source>
        <dbReference type="EMBL" id="QIK51786.1"/>
    </source>
</evidence>
<dbReference type="Proteomes" id="UP000501830">
    <property type="component" value="Chromosome"/>
</dbReference>
<dbReference type="PANTHER" id="PTHR11104">
    <property type="entry name" value="AMINOGLYCOSIDE N3-ACETYLTRANSFERASE"/>
    <property type="match status" value="1"/>
</dbReference>
<dbReference type="InterPro" id="IPR003679">
    <property type="entry name" value="Amioglycoside_AcTrfase"/>
</dbReference>
<keyword evidence="2 4" id="KW-0808">Transferase</keyword>
<evidence type="ECO:0000256" key="1">
    <source>
        <dbReference type="ARBA" id="ARBA00006383"/>
    </source>
</evidence>
<reference evidence="5 6" key="1">
    <citation type="journal article" date="2017" name="Int. J. Syst. Evol. Microbiol.">
        <title>Jeotgalibaca porci sp. nov. and Jeotgalibaca arthritidis sp. nov., isolated from pigs, and emended description of the genus Jeotgalibaca.</title>
        <authorList>
            <person name="Zamora L."/>
            <person name="Perez-Sancho M."/>
            <person name="Dominguez L."/>
            <person name="Fernandez-Garayzabal J.F."/>
            <person name="Vela A.I."/>
        </authorList>
    </citation>
    <scope>NUCLEOTIDE SEQUENCE [LARGE SCALE GENOMIC DNA]</scope>
    <source>
        <strain evidence="5 6">CCUG 69148</strain>
    </source>
</reference>
<dbReference type="RefSeq" id="WP_166062844.1">
    <property type="nucleotide sequence ID" value="NZ_CP049889.1"/>
</dbReference>
<dbReference type="GO" id="GO:0046353">
    <property type="term" value="F:aminoglycoside 3-N-acetyltransferase activity"/>
    <property type="evidence" value="ECO:0007669"/>
    <property type="project" value="UniProtKB-EC"/>
</dbReference>
<dbReference type="AlphaFoldDB" id="A0A6G7WHS5"/>
<dbReference type="PANTHER" id="PTHR11104:SF0">
    <property type="entry name" value="SPBETA PROPHAGE-DERIVED AMINOGLYCOSIDE N(3')-ACETYLTRANSFERASE-LIKE PROTEIN YOKD"/>
    <property type="match status" value="1"/>
</dbReference>
<dbReference type="SUPFAM" id="SSF110710">
    <property type="entry name" value="TTHA0583/YokD-like"/>
    <property type="match status" value="1"/>
</dbReference>
<dbReference type="Pfam" id="PF02522">
    <property type="entry name" value="Antibiotic_NAT"/>
    <property type="match status" value="1"/>
</dbReference>
<organism evidence="5 6">
    <name type="scientific">Jeotgalibaca porci</name>
    <dbReference type="NCBI Taxonomy" id="1868793"/>
    <lineage>
        <taxon>Bacteria</taxon>
        <taxon>Bacillati</taxon>
        <taxon>Bacillota</taxon>
        <taxon>Bacilli</taxon>
        <taxon>Lactobacillales</taxon>
        <taxon>Carnobacteriaceae</taxon>
        <taxon>Jeotgalibaca</taxon>
    </lineage>
</organism>
<dbReference type="EC" id="2.3.1.-" evidence="4"/>
<dbReference type="KEGG" id="jpo:G7058_06975"/>
<keyword evidence="3 4" id="KW-0012">Acyltransferase</keyword>
<evidence type="ECO:0000256" key="2">
    <source>
        <dbReference type="ARBA" id="ARBA00022679"/>
    </source>
</evidence>
<proteinExistence type="inferred from homology"/>
<dbReference type="GO" id="GO:0046677">
    <property type="term" value="P:response to antibiotic"/>
    <property type="evidence" value="ECO:0007669"/>
    <property type="project" value="UniProtKB-KW"/>
</dbReference>
<comment type="similarity">
    <text evidence="1 4">Belongs to the antibiotic N-acetyltransferase family.</text>
</comment>
<evidence type="ECO:0000256" key="3">
    <source>
        <dbReference type="ARBA" id="ARBA00023315"/>
    </source>
</evidence>
<accession>A0A6G7WHS5</accession>
<sequence>MYTQAELLTQLEQLGIDKNGTLLVHSSFKSMGPIEGGPDTVLDSLSTFMKEGLLVLPTHTWRYINADNPVFHVEDSPTNVGILTELFRKRPGVVRSLHPTHSVGALGKDAEAFVSGDEKCDTPCARESVWGKLLDQKAKIMLLGVDLTRNTFIHGIEEWVDIPGRMTDTHEELYSVRADGTKIKVPSRRHCGLSWSEHFWKVDDVLLATGAMWMGKLGDADVRICDTVKLTEVLTEMLHEFPDLFSDNEPLPDSIRNGYI</sequence>
<evidence type="ECO:0000256" key="4">
    <source>
        <dbReference type="RuleBase" id="RU365031"/>
    </source>
</evidence>
<dbReference type="InterPro" id="IPR028345">
    <property type="entry name" value="Antibiotic_NAT-like"/>
</dbReference>
<dbReference type="EMBL" id="CP049889">
    <property type="protein sequence ID" value="QIK51786.1"/>
    <property type="molecule type" value="Genomic_DNA"/>
</dbReference>
<evidence type="ECO:0000313" key="6">
    <source>
        <dbReference type="Proteomes" id="UP000501830"/>
    </source>
</evidence>